<dbReference type="SUPFAM" id="SSF50370">
    <property type="entry name" value="Ricin B-like lectins"/>
    <property type="match status" value="1"/>
</dbReference>
<gene>
    <name evidence="2" type="ORF">GGX14DRAFT_695728</name>
</gene>
<name>A0AAD6VP77_9AGAR</name>
<evidence type="ECO:0000313" key="2">
    <source>
        <dbReference type="EMBL" id="KAJ7218625.1"/>
    </source>
</evidence>
<protein>
    <submittedName>
        <fullName evidence="2">Ricin B lectin domain-containing protein</fullName>
    </submittedName>
</protein>
<proteinExistence type="predicted"/>
<dbReference type="InterPro" id="IPR000772">
    <property type="entry name" value="Ricin_B_lectin"/>
</dbReference>
<dbReference type="EMBL" id="JARJCW010000012">
    <property type="protein sequence ID" value="KAJ7218625.1"/>
    <property type="molecule type" value="Genomic_DNA"/>
</dbReference>
<dbReference type="PROSITE" id="PS50231">
    <property type="entry name" value="RICIN_B_LECTIN"/>
    <property type="match status" value="1"/>
</dbReference>
<dbReference type="InterPro" id="IPR035992">
    <property type="entry name" value="Ricin_B-like_lectins"/>
</dbReference>
<sequence length="166" mass="17934">MSLRTGIYTIANAKAPLVLEIDGGDSANKTPILGATEITLDSGIPFLGQLWLVREISGSNVYSLLNLSGGTYMDMSLDSGSDSANGNAVYGYQANDGTASHKANQKWEIIADGQFYKLRNVQGKTFLDLPAGGTSSTKIQTWEAASPNNAFNQLWKFMVHRHAFQV</sequence>
<organism evidence="2 3">
    <name type="scientific">Mycena pura</name>
    <dbReference type="NCBI Taxonomy" id="153505"/>
    <lineage>
        <taxon>Eukaryota</taxon>
        <taxon>Fungi</taxon>
        <taxon>Dikarya</taxon>
        <taxon>Basidiomycota</taxon>
        <taxon>Agaricomycotina</taxon>
        <taxon>Agaricomycetes</taxon>
        <taxon>Agaricomycetidae</taxon>
        <taxon>Agaricales</taxon>
        <taxon>Marasmiineae</taxon>
        <taxon>Mycenaceae</taxon>
        <taxon>Mycena</taxon>
    </lineage>
</organism>
<comment type="caution">
    <text evidence="2">The sequence shown here is derived from an EMBL/GenBank/DDBJ whole genome shotgun (WGS) entry which is preliminary data.</text>
</comment>
<dbReference type="Pfam" id="PF14200">
    <property type="entry name" value="RicinB_lectin_2"/>
    <property type="match status" value="1"/>
</dbReference>
<evidence type="ECO:0000259" key="1">
    <source>
        <dbReference type="Pfam" id="PF14200"/>
    </source>
</evidence>
<keyword evidence="3" id="KW-1185">Reference proteome</keyword>
<feature type="domain" description="Ricin B lectin" evidence="1">
    <location>
        <begin position="49"/>
        <end position="142"/>
    </location>
</feature>
<dbReference type="Gene3D" id="2.80.10.50">
    <property type="match status" value="1"/>
</dbReference>
<accession>A0AAD6VP77</accession>
<reference evidence="2" key="1">
    <citation type="submission" date="2023-03" db="EMBL/GenBank/DDBJ databases">
        <title>Massive genome expansion in bonnet fungi (Mycena s.s.) driven by repeated elements and novel gene families across ecological guilds.</title>
        <authorList>
            <consortium name="Lawrence Berkeley National Laboratory"/>
            <person name="Harder C.B."/>
            <person name="Miyauchi S."/>
            <person name="Viragh M."/>
            <person name="Kuo A."/>
            <person name="Thoen E."/>
            <person name="Andreopoulos B."/>
            <person name="Lu D."/>
            <person name="Skrede I."/>
            <person name="Drula E."/>
            <person name="Henrissat B."/>
            <person name="Morin E."/>
            <person name="Kohler A."/>
            <person name="Barry K."/>
            <person name="LaButti K."/>
            <person name="Morin E."/>
            <person name="Salamov A."/>
            <person name="Lipzen A."/>
            <person name="Mereny Z."/>
            <person name="Hegedus B."/>
            <person name="Baldrian P."/>
            <person name="Stursova M."/>
            <person name="Weitz H."/>
            <person name="Taylor A."/>
            <person name="Grigoriev I.V."/>
            <person name="Nagy L.G."/>
            <person name="Martin F."/>
            <person name="Kauserud H."/>
        </authorList>
    </citation>
    <scope>NUCLEOTIDE SEQUENCE</scope>
    <source>
        <strain evidence="2">9144</strain>
    </source>
</reference>
<dbReference type="AlphaFoldDB" id="A0AAD6VP77"/>
<dbReference type="Proteomes" id="UP001219525">
    <property type="component" value="Unassembled WGS sequence"/>
</dbReference>
<evidence type="ECO:0000313" key="3">
    <source>
        <dbReference type="Proteomes" id="UP001219525"/>
    </source>
</evidence>